<organism evidence="1 2">
    <name type="scientific">Dictyocaulus viviparus</name>
    <name type="common">Bovine lungworm</name>
    <dbReference type="NCBI Taxonomy" id="29172"/>
    <lineage>
        <taxon>Eukaryota</taxon>
        <taxon>Metazoa</taxon>
        <taxon>Ecdysozoa</taxon>
        <taxon>Nematoda</taxon>
        <taxon>Chromadorea</taxon>
        <taxon>Rhabditida</taxon>
        <taxon>Rhabditina</taxon>
        <taxon>Rhabditomorpha</taxon>
        <taxon>Strongyloidea</taxon>
        <taxon>Metastrongylidae</taxon>
        <taxon>Dictyocaulus</taxon>
    </lineage>
</organism>
<reference evidence="2" key="2">
    <citation type="journal article" date="2016" name="Sci. Rep.">
        <title>Dictyocaulus viviparus genome, variome and transcriptome elucidate lungworm biology and support future intervention.</title>
        <authorList>
            <person name="McNulty S.N."/>
            <person name="Strube C."/>
            <person name="Rosa B.A."/>
            <person name="Martin J.C."/>
            <person name="Tyagi R."/>
            <person name="Choi Y.J."/>
            <person name="Wang Q."/>
            <person name="Hallsworth Pepin K."/>
            <person name="Zhang X."/>
            <person name="Ozersky P."/>
            <person name="Wilson R.K."/>
            <person name="Sternberg P.W."/>
            <person name="Gasser R.B."/>
            <person name="Mitreva M."/>
        </authorList>
    </citation>
    <scope>NUCLEOTIDE SEQUENCE [LARGE SCALE GENOMIC DNA]</scope>
    <source>
        <strain evidence="2">HannoverDv2000</strain>
    </source>
</reference>
<accession>A0A0D8Y320</accession>
<dbReference type="AlphaFoldDB" id="A0A0D8Y320"/>
<proteinExistence type="predicted"/>
<dbReference type="Proteomes" id="UP000053766">
    <property type="component" value="Unassembled WGS sequence"/>
</dbReference>
<sequence length="63" mass="7316">MLPYKPQSLGSLFSLFTQYISLLFIKRFFESIFGRSSEKLKLYITSTGEECEFGGHEIENNNE</sequence>
<dbReference type="EMBL" id="KN716206">
    <property type="protein sequence ID" value="KJH50414.1"/>
    <property type="molecule type" value="Genomic_DNA"/>
</dbReference>
<name>A0A0D8Y320_DICVI</name>
<keyword evidence="2" id="KW-1185">Reference proteome</keyword>
<protein>
    <submittedName>
        <fullName evidence="1">Uncharacterized protein</fullName>
    </submittedName>
</protein>
<evidence type="ECO:0000313" key="2">
    <source>
        <dbReference type="Proteomes" id="UP000053766"/>
    </source>
</evidence>
<reference evidence="1 2" key="1">
    <citation type="submission" date="2013-11" db="EMBL/GenBank/DDBJ databases">
        <title>Draft genome of the bovine lungworm Dictyocaulus viviparus.</title>
        <authorList>
            <person name="Mitreva M."/>
        </authorList>
    </citation>
    <scope>NUCLEOTIDE SEQUENCE [LARGE SCALE GENOMIC DNA]</scope>
    <source>
        <strain evidence="1 2">HannoverDv2000</strain>
    </source>
</reference>
<gene>
    <name evidence="1" type="ORF">DICVIV_03425</name>
</gene>
<dbReference type="OrthoDB" id="10538869at2759"/>
<evidence type="ECO:0000313" key="1">
    <source>
        <dbReference type="EMBL" id="KJH50414.1"/>
    </source>
</evidence>